<dbReference type="AlphaFoldDB" id="A0A923MKT0"/>
<sequence>MKGKEMFELLSVIVFVWLLIKAISLALKLTWGMAKIIAGILIVLALPMLIVFLLFVGGAILIIPVAMIGIAAGIMKSCIRI</sequence>
<keyword evidence="3" id="KW-1185">Reference proteome</keyword>
<evidence type="ECO:0000313" key="3">
    <source>
        <dbReference type="Proteomes" id="UP000620327"/>
    </source>
</evidence>
<name>A0A923MKT0_9FIRM</name>
<dbReference type="EMBL" id="JACOQI010000012">
    <property type="protein sequence ID" value="MBC5771029.1"/>
    <property type="molecule type" value="Genomic_DNA"/>
</dbReference>
<evidence type="ECO:0000313" key="2">
    <source>
        <dbReference type="EMBL" id="MBC5771029.1"/>
    </source>
</evidence>
<keyword evidence="1" id="KW-1133">Transmembrane helix</keyword>
<protein>
    <submittedName>
        <fullName evidence="2">Uncharacterized protein</fullName>
    </submittedName>
</protein>
<keyword evidence="1" id="KW-0812">Transmembrane</keyword>
<feature type="transmembrane region" description="Helical" evidence="1">
    <location>
        <begin position="36"/>
        <end position="66"/>
    </location>
</feature>
<keyword evidence="1" id="KW-0472">Membrane</keyword>
<organism evidence="2 3">
    <name type="scientific">Dysosmobacter segnis</name>
    <dbReference type="NCBI Taxonomy" id="2763042"/>
    <lineage>
        <taxon>Bacteria</taxon>
        <taxon>Bacillati</taxon>
        <taxon>Bacillota</taxon>
        <taxon>Clostridia</taxon>
        <taxon>Eubacteriales</taxon>
        <taxon>Oscillospiraceae</taxon>
        <taxon>Dysosmobacter</taxon>
    </lineage>
</organism>
<accession>A0A923MKT0</accession>
<comment type="caution">
    <text evidence="2">The sequence shown here is derived from an EMBL/GenBank/DDBJ whole genome shotgun (WGS) entry which is preliminary data.</text>
</comment>
<proteinExistence type="predicted"/>
<gene>
    <name evidence="2" type="ORF">H8Z83_11990</name>
</gene>
<reference evidence="2" key="1">
    <citation type="submission" date="2020-08" db="EMBL/GenBank/DDBJ databases">
        <title>Genome public.</title>
        <authorList>
            <person name="Liu C."/>
            <person name="Sun Q."/>
        </authorList>
    </citation>
    <scope>NUCLEOTIDE SEQUENCE</scope>
    <source>
        <strain evidence="2">BX15</strain>
    </source>
</reference>
<dbReference type="Proteomes" id="UP000620327">
    <property type="component" value="Unassembled WGS sequence"/>
</dbReference>
<dbReference type="RefSeq" id="WP_187015260.1">
    <property type="nucleotide sequence ID" value="NZ_JACOQI010000012.1"/>
</dbReference>
<evidence type="ECO:0000256" key="1">
    <source>
        <dbReference type="SAM" id="Phobius"/>
    </source>
</evidence>